<reference evidence="4" key="1">
    <citation type="journal article" date="2023" name="Arch. Microbiol.">
        <title>Desulfoferula mesophilus gen. nov. sp. nov., a mesophilic sulfate-reducing bacterium isolated from a brackish lake sediment.</title>
        <authorList>
            <person name="Watanabe T."/>
            <person name="Yabe T."/>
            <person name="Tsuji J.M."/>
            <person name="Fukui M."/>
        </authorList>
    </citation>
    <scope>NUCLEOTIDE SEQUENCE [LARGE SCALE GENOMIC DNA]</scope>
    <source>
        <strain evidence="4">12FAK</strain>
    </source>
</reference>
<dbReference type="Proteomes" id="UP001366166">
    <property type="component" value="Chromosome"/>
</dbReference>
<dbReference type="RefSeq" id="WP_338605722.1">
    <property type="nucleotide sequence ID" value="NZ_AP028679.1"/>
</dbReference>
<proteinExistence type="predicted"/>
<keyword evidence="1" id="KW-0560">Oxidoreductase</keyword>
<evidence type="ECO:0000259" key="2">
    <source>
        <dbReference type="Pfam" id="PF01558"/>
    </source>
</evidence>
<dbReference type="PANTHER" id="PTHR43854:SF1">
    <property type="entry name" value="INDOLEPYRUVATE OXIDOREDUCTASE SUBUNIT IORB"/>
    <property type="match status" value="1"/>
</dbReference>
<evidence type="ECO:0000313" key="4">
    <source>
        <dbReference type="Proteomes" id="UP001366166"/>
    </source>
</evidence>
<protein>
    <submittedName>
        <fullName evidence="3">Indolepyruvate oxidoreductase</fullName>
    </submittedName>
</protein>
<organism evidence="3 4">
    <name type="scientific">Desulfoferula mesophila</name>
    <dbReference type="NCBI Taxonomy" id="3058419"/>
    <lineage>
        <taxon>Bacteria</taxon>
        <taxon>Pseudomonadati</taxon>
        <taxon>Thermodesulfobacteriota</taxon>
        <taxon>Desulfarculia</taxon>
        <taxon>Desulfarculales</taxon>
        <taxon>Desulfarculaceae</taxon>
        <taxon>Desulfoferula</taxon>
    </lineage>
</organism>
<dbReference type="Gene3D" id="3.40.920.10">
    <property type="entry name" value="Pyruvate-ferredoxin oxidoreductase, PFOR, domain III"/>
    <property type="match status" value="1"/>
</dbReference>
<dbReference type="KEGG" id="dmp:FAK_10610"/>
<dbReference type="AlphaFoldDB" id="A0AAU9EAT7"/>
<accession>A0AAU9EAT7</accession>
<dbReference type="InterPro" id="IPR002869">
    <property type="entry name" value="Pyrv_flavodox_OxRed_cen"/>
</dbReference>
<keyword evidence="4" id="KW-1185">Reference proteome</keyword>
<evidence type="ECO:0000313" key="3">
    <source>
        <dbReference type="EMBL" id="BEQ13995.1"/>
    </source>
</evidence>
<dbReference type="Pfam" id="PF01558">
    <property type="entry name" value="POR"/>
    <property type="match status" value="1"/>
</dbReference>
<sequence length="205" mass="21441">MKALTHDPLDIVVTGVGGQGNVLASQVLGRALLTAGYEVTVGETYGLSQRGGSVMSQVRLSSGPVLGPMMPDHRATAIVSLEPLEVLRLVGVYGHPGVVVLTNDRPLRPLGVLAGEQSYPEPEELRATLEGLCASLYWLPATAAALELGNHILANVVLLGALCGLELLPIGAREVEQALGEMFPASKMPPNRQALAKGLALVKEV</sequence>
<feature type="domain" description="Pyruvate/ketoisovalerate oxidoreductase catalytic" evidence="2">
    <location>
        <begin position="17"/>
        <end position="199"/>
    </location>
</feature>
<name>A0AAU9EAT7_9BACT</name>
<evidence type="ECO:0000256" key="1">
    <source>
        <dbReference type="ARBA" id="ARBA00023002"/>
    </source>
</evidence>
<dbReference type="SUPFAM" id="SSF53323">
    <property type="entry name" value="Pyruvate-ferredoxin oxidoreductase, PFOR, domain III"/>
    <property type="match status" value="1"/>
</dbReference>
<dbReference type="InterPro" id="IPR052198">
    <property type="entry name" value="IorB_Oxidoreductase"/>
</dbReference>
<dbReference type="PANTHER" id="PTHR43854">
    <property type="entry name" value="INDOLEPYRUVATE OXIDOREDUCTASE SUBUNIT IORB"/>
    <property type="match status" value="1"/>
</dbReference>
<gene>
    <name evidence="3" type="ORF">FAK_10610</name>
</gene>
<dbReference type="EMBL" id="AP028679">
    <property type="protein sequence ID" value="BEQ13995.1"/>
    <property type="molecule type" value="Genomic_DNA"/>
</dbReference>
<dbReference type="GO" id="GO:0016903">
    <property type="term" value="F:oxidoreductase activity, acting on the aldehyde or oxo group of donors"/>
    <property type="evidence" value="ECO:0007669"/>
    <property type="project" value="InterPro"/>
</dbReference>
<dbReference type="InterPro" id="IPR019752">
    <property type="entry name" value="Pyrv/ketoisovalerate_OxRed_cat"/>
</dbReference>